<comment type="caution">
    <text evidence="3">The sequence shown here is derived from an EMBL/GenBank/DDBJ whole genome shotgun (WGS) entry which is preliminary data.</text>
</comment>
<feature type="signal peptide" evidence="2">
    <location>
        <begin position="1"/>
        <end position="24"/>
    </location>
</feature>
<dbReference type="RefSeq" id="WP_224189852.1">
    <property type="nucleotide sequence ID" value="NZ_JAIRAU010000001.1"/>
</dbReference>
<keyword evidence="4" id="KW-1185">Reference proteome</keyword>
<dbReference type="PROSITE" id="PS51257">
    <property type="entry name" value="PROKAR_LIPOPROTEIN"/>
    <property type="match status" value="1"/>
</dbReference>
<accession>A0ABS7TIR2</accession>
<keyword evidence="2" id="KW-0732">Signal</keyword>
<protein>
    <submittedName>
        <fullName evidence="3">Uncharacterized protein</fullName>
    </submittedName>
</protein>
<dbReference type="EMBL" id="JAIRAU010000001">
    <property type="protein sequence ID" value="MBZ5708097.1"/>
    <property type="molecule type" value="Genomic_DNA"/>
</dbReference>
<gene>
    <name evidence="3" type="ORF">K7C98_02430</name>
</gene>
<feature type="compositionally biased region" description="Low complexity" evidence="1">
    <location>
        <begin position="23"/>
        <end position="85"/>
    </location>
</feature>
<dbReference type="Proteomes" id="UP001139031">
    <property type="component" value="Unassembled WGS sequence"/>
</dbReference>
<sequence length="375" mass="39289">MPRPSLLAPLAVASVAIGCGDSTATTGFTTTPSTTMPSLSTSGVDSSGGTSSTSTSTSTGSGSGGEDSTAGSSSTSMSGVSDVGSVPDFPTTPGCKGKIDLLFVISSNEEMAYKQVQLQEAFPEFVKILEADFADFDYHVMVVDAGGDTTLDFCDICYSCSQVMCDGPGCSQWDGPPDYPCDEIFEECTAVQGAGVTVMGNFEASNKRCLPADGPRFITKDDPDLEGTFDCISKLGAGPKTPAAARMMMRALEPEILSKWGCNKGFLRPDALLAIVLVSGDYDNNTPGTPADWYEAVVEAKQGNEDAVVILALSHDLDVPNPKCEGPDLTSSLRLLADAAEHGHFGSMCEQSYVPFMKDMAGTILELCSIFIPPQ</sequence>
<evidence type="ECO:0000256" key="1">
    <source>
        <dbReference type="SAM" id="MobiDB-lite"/>
    </source>
</evidence>
<feature type="chain" id="PRO_5046347993" evidence="2">
    <location>
        <begin position="25"/>
        <end position="375"/>
    </location>
</feature>
<organism evidence="3 4">
    <name type="scientific">Nannocystis pusilla</name>
    <dbReference type="NCBI Taxonomy" id="889268"/>
    <lineage>
        <taxon>Bacteria</taxon>
        <taxon>Pseudomonadati</taxon>
        <taxon>Myxococcota</taxon>
        <taxon>Polyangia</taxon>
        <taxon>Nannocystales</taxon>
        <taxon>Nannocystaceae</taxon>
        <taxon>Nannocystis</taxon>
    </lineage>
</organism>
<reference evidence="3" key="1">
    <citation type="submission" date="2021-08" db="EMBL/GenBank/DDBJ databases">
        <authorList>
            <person name="Stevens D.C."/>
        </authorList>
    </citation>
    <scope>NUCLEOTIDE SEQUENCE</scope>
    <source>
        <strain evidence="3">DSM 53165</strain>
    </source>
</reference>
<name>A0ABS7TIR2_9BACT</name>
<evidence type="ECO:0000313" key="4">
    <source>
        <dbReference type="Proteomes" id="UP001139031"/>
    </source>
</evidence>
<proteinExistence type="predicted"/>
<evidence type="ECO:0000313" key="3">
    <source>
        <dbReference type="EMBL" id="MBZ5708097.1"/>
    </source>
</evidence>
<feature type="region of interest" description="Disordered" evidence="1">
    <location>
        <begin position="23"/>
        <end position="89"/>
    </location>
</feature>
<evidence type="ECO:0000256" key="2">
    <source>
        <dbReference type="SAM" id="SignalP"/>
    </source>
</evidence>